<proteinExistence type="predicted"/>
<evidence type="ECO:0000256" key="1">
    <source>
        <dbReference type="SAM" id="MobiDB-lite"/>
    </source>
</evidence>
<sequence length="100" mass="10006">MPTPLIRCAAAAFMLLASLAAQAASSSSASSMPRPPEGGRPPGPPPEAVSACQGKTEGAKASFKGRNGETVEGTCRSIDGKLAVVPANMPAPGDRPPPPR</sequence>
<feature type="compositionally biased region" description="Pro residues" evidence="1">
    <location>
        <begin position="33"/>
        <end position="47"/>
    </location>
</feature>
<comment type="caution">
    <text evidence="3">The sequence shown here is derived from an EMBL/GenBank/DDBJ whole genome shotgun (WGS) entry which is preliminary data.</text>
</comment>
<name>A0ABP9QSZ1_9RHOO</name>
<evidence type="ECO:0000256" key="2">
    <source>
        <dbReference type="SAM" id="SignalP"/>
    </source>
</evidence>
<feature type="signal peptide" evidence="2">
    <location>
        <begin position="1"/>
        <end position="23"/>
    </location>
</feature>
<feature type="region of interest" description="Disordered" evidence="1">
    <location>
        <begin position="22"/>
        <end position="74"/>
    </location>
</feature>
<dbReference type="RefSeq" id="WP_345533277.1">
    <property type="nucleotide sequence ID" value="NZ_BAABLD010000008.1"/>
</dbReference>
<reference evidence="4" key="1">
    <citation type="journal article" date="2019" name="Int. J. Syst. Evol. Microbiol.">
        <title>The Global Catalogue of Microorganisms (GCM) 10K type strain sequencing project: providing services to taxonomists for standard genome sequencing and annotation.</title>
        <authorList>
            <consortium name="The Broad Institute Genomics Platform"/>
            <consortium name="The Broad Institute Genome Sequencing Center for Infectious Disease"/>
            <person name="Wu L."/>
            <person name="Ma J."/>
        </authorList>
    </citation>
    <scope>NUCLEOTIDE SEQUENCE [LARGE SCALE GENOMIC DNA]</scope>
    <source>
        <strain evidence="4">JCM 18715</strain>
    </source>
</reference>
<dbReference type="EMBL" id="BAABLD010000008">
    <property type="protein sequence ID" value="GAA5166892.1"/>
    <property type="molecule type" value="Genomic_DNA"/>
</dbReference>
<accession>A0ABP9QSZ1</accession>
<feature type="compositionally biased region" description="Low complexity" evidence="1">
    <location>
        <begin position="22"/>
        <end position="31"/>
    </location>
</feature>
<protein>
    <submittedName>
        <fullName evidence="3">Uncharacterized protein</fullName>
    </submittedName>
</protein>
<organism evidence="3 4">
    <name type="scientific">Viridibacterium curvum</name>
    <dbReference type="NCBI Taxonomy" id="1101404"/>
    <lineage>
        <taxon>Bacteria</taxon>
        <taxon>Pseudomonadati</taxon>
        <taxon>Pseudomonadota</taxon>
        <taxon>Betaproteobacteria</taxon>
        <taxon>Rhodocyclales</taxon>
        <taxon>Rhodocyclaceae</taxon>
        <taxon>Viridibacterium</taxon>
    </lineage>
</organism>
<dbReference type="Proteomes" id="UP001500547">
    <property type="component" value="Unassembled WGS sequence"/>
</dbReference>
<keyword evidence="4" id="KW-1185">Reference proteome</keyword>
<feature type="chain" id="PRO_5045117681" evidence="2">
    <location>
        <begin position="24"/>
        <end position="100"/>
    </location>
</feature>
<keyword evidence="2" id="KW-0732">Signal</keyword>
<evidence type="ECO:0000313" key="4">
    <source>
        <dbReference type="Proteomes" id="UP001500547"/>
    </source>
</evidence>
<gene>
    <name evidence="3" type="ORF">GCM10025770_24650</name>
</gene>
<evidence type="ECO:0000313" key="3">
    <source>
        <dbReference type="EMBL" id="GAA5166892.1"/>
    </source>
</evidence>